<comment type="similarity">
    <text evidence="1">Belongs to the type-B carboxylesterase/lipase family.</text>
</comment>
<keyword evidence="3" id="KW-0812">Transmembrane</keyword>
<dbReference type="InterPro" id="IPR018392">
    <property type="entry name" value="LysM"/>
</dbReference>
<reference evidence="5" key="1">
    <citation type="submission" date="2022-07" db="EMBL/GenBank/DDBJ databases">
        <title>Genome Sequence of Leucocoprinus birnbaumii.</title>
        <authorList>
            <person name="Buettner E."/>
        </authorList>
    </citation>
    <scope>NUCLEOTIDE SEQUENCE</scope>
    <source>
        <strain evidence="5">VT141</strain>
    </source>
</reference>
<keyword evidence="2" id="KW-0378">Hydrolase</keyword>
<dbReference type="SUPFAM" id="SSF53474">
    <property type="entry name" value="alpha/beta-Hydrolases"/>
    <property type="match status" value="1"/>
</dbReference>
<evidence type="ECO:0000313" key="5">
    <source>
        <dbReference type="EMBL" id="KAJ3576096.1"/>
    </source>
</evidence>
<keyword evidence="3" id="KW-0472">Membrane</keyword>
<feature type="transmembrane region" description="Helical" evidence="3">
    <location>
        <begin position="105"/>
        <end position="127"/>
    </location>
</feature>
<dbReference type="Pfam" id="PF01476">
    <property type="entry name" value="LysM"/>
    <property type="match status" value="1"/>
</dbReference>
<organism evidence="5 6">
    <name type="scientific">Leucocoprinus birnbaumii</name>
    <dbReference type="NCBI Taxonomy" id="56174"/>
    <lineage>
        <taxon>Eukaryota</taxon>
        <taxon>Fungi</taxon>
        <taxon>Dikarya</taxon>
        <taxon>Basidiomycota</taxon>
        <taxon>Agaricomycotina</taxon>
        <taxon>Agaricomycetes</taxon>
        <taxon>Agaricomycetidae</taxon>
        <taxon>Agaricales</taxon>
        <taxon>Agaricineae</taxon>
        <taxon>Agaricaceae</taxon>
        <taxon>Leucocoprinus</taxon>
    </lineage>
</organism>
<dbReference type="GO" id="GO:0016787">
    <property type="term" value="F:hydrolase activity"/>
    <property type="evidence" value="ECO:0007669"/>
    <property type="project" value="UniProtKB-KW"/>
</dbReference>
<gene>
    <name evidence="5" type="ORF">NP233_g666</name>
</gene>
<evidence type="ECO:0000313" key="6">
    <source>
        <dbReference type="Proteomes" id="UP001213000"/>
    </source>
</evidence>
<sequence>MGRWTQYDEDDYRLPEGMKRIGYDADSGRYYFRDRDGSFWRGEEGSEFGELTRVADLPSSMAGTTTTSGDDLEAAPTYSNGYQLLNTDPNSTMARKPHIDINAGAYRTLFPFFLIIAVVLLLVWRLILSPGLAARESCSSDMQAYYVQPGDSCWDIAQAHGISVDKLQGLNPKLQCEPLMPGSTLGLRRERSRQTNAVLSPSMVSQHRFYSAPVLSTMSNIYVMYRPRARRDSSTSTASATPTSSGPTATLDQATVYGVSTSGVHKFLGIPYASPPVNNLRFNQPVVLSSYNGSIDAKNFGYSCPQQNVSFTSQFFHDIFHRRRAASVKLEVDQTWTGVDANDANQPPENEDCGFETGTTYYYDDSAAALVRRSVDLGEPLMYISMNYRVSGWGFLASQETKAVNATNNGLRDQRAALQWINKYISNFGGDPSRVTLWGQSAGAISASLHMLTNGGDPAGLFRGAFMQSGAPIPAGDVTRGQVWYDQLVNQTNCTGQNDTLSCLRTVPFEEMKTVINRTPNYYDYTSLDLVWVPRADGDFLPDNPQRLVLNGTVANIPIVSGNCADEGTVFSLTSLNITSNDDFRSFLEYNYLSDVPDQNVSDVLELYPDNREDGSPFNTSVLNGITSQYKRNAAFQGDVVFQAPRRFFVQQRYASQYIWSYQSSRGMDTPFVGAYHSSDLSYHVLDDYLVRFVTNLDPNNGTEPGWPKYDNDSKQILWFTHDDDDTGVQVSTDDYRVPQMAYLTNLSLAYPL</sequence>
<dbReference type="Proteomes" id="UP001213000">
    <property type="component" value="Unassembled WGS sequence"/>
</dbReference>
<dbReference type="InterPro" id="IPR036779">
    <property type="entry name" value="LysM_dom_sf"/>
</dbReference>
<evidence type="ECO:0000259" key="4">
    <source>
        <dbReference type="PROSITE" id="PS51782"/>
    </source>
</evidence>
<dbReference type="Pfam" id="PF00135">
    <property type="entry name" value="COesterase"/>
    <property type="match status" value="2"/>
</dbReference>
<evidence type="ECO:0000256" key="2">
    <source>
        <dbReference type="ARBA" id="ARBA00022801"/>
    </source>
</evidence>
<dbReference type="EMBL" id="JANIEX010000019">
    <property type="protein sequence ID" value="KAJ3576096.1"/>
    <property type="molecule type" value="Genomic_DNA"/>
</dbReference>
<dbReference type="Gene3D" id="3.40.50.1820">
    <property type="entry name" value="alpha/beta hydrolase"/>
    <property type="match status" value="1"/>
</dbReference>
<evidence type="ECO:0000256" key="3">
    <source>
        <dbReference type="SAM" id="Phobius"/>
    </source>
</evidence>
<dbReference type="InterPro" id="IPR002018">
    <property type="entry name" value="CarbesteraseB"/>
</dbReference>
<dbReference type="PANTHER" id="PTHR11559">
    <property type="entry name" value="CARBOXYLESTERASE"/>
    <property type="match status" value="1"/>
</dbReference>
<keyword evidence="3" id="KW-1133">Transmembrane helix</keyword>
<dbReference type="SUPFAM" id="SSF54106">
    <property type="entry name" value="LysM domain"/>
    <property type="match status" value="1"/>
</dbReference>
<name>A0AAD5W417_9AGAR</name>
<dbReference type="InterPro" id="IPR019826">
    <property type="entry name" value="Carboxylesterase_B_AS"/>
</dbReference>
<dbReference type="InterPro" id="IPR029058">
    <property type="entry name" value="AB_hydrolase_fold"/>
</dbReference>
<feature type="domain" description="LysM" evidence="4">
    <location>
        <begin position="143"/>
        <end position="187"/>
    </location>
</feature>
<dbReference type="InterPro" id="IPR050309">
    <property type="entry name" value="Type-B_Carboxylest/Lipase"/>
</dbReference>
<keyword evidence="6" id="KW-1185">Reference proteome</keyword>
<dbReference type="AlphaFoldDB" id="A0AAD5W417"/>
<proteinExistence type="inferred from homology"/>
<dbReference type="CDD" id="cd00118">
    <property type="entry name" value="LysM"/>
    <property type="match status" value="1"/>
</dbReference>
<evidence type="ECO:0000256" key="1">
    <source>
        <dbReference type="ARBA" id="ARBA00005964"/>
    </source>
</evidence>
<dbReference type="PROSITE" id="PS51782">
    <property type="entry name" value="LYSM"/>
    <property type="match status" value="1"/>
</dbReference>
<dbReference type="SMART" id="SM00257">
    <property type="entry name" value="LysM"/>
    <property type="match status" value="1"/>
</dbReference>
<dbReference type="PROSITE" id="PS00122">
    <property type="entry name" value="CARBOXYLESTERASE_B_1"/>
    <property type="match status" value="1"/>
</dbReference>
<dbReference type="Gene3D" id="3.10.350.10">
    <property type="entry name" value="LysM domain"/>
    <property type="match status" value="1"/>
</dbReference>
<protein>
    <recommendedName>
        <fullName evidence="4">LysM domain-containing protein</fullName>
    </recommendedName>
</protein>
<accession>A0AAD5W417</accession>
<comment type="caution">
    <text evidence="5">The sequence shown here is derived from an EMBL/GenBank/DDBJ whole genome shotgun (WGS) entry which is preliminary data.</text>
</comment>